<dbReference type="Proteomes" id="UP000247696">
    <property type="component" value="Chromosome"/>
</dbReference>
<evidence type="ECO:0000256" key="3">
    <source>
        <dbReference type="SAM" id="SignalP"/>
    </source>
</evidence>
<feature type="region of interest" description="Disordered" evidence="1">
    <location>
        <begin position="471"/>
        <end position="512"/>
    </location>
</feature>
<evidence type="ECO:0000256" key="1">
    <source>
        <dbReference type="SAM" id="MobiDB-lite"/>
    </source>
</evidence>
<reference evidence="5" key="1">
    <citation type="submission" date="2017-11" db="EMBL/GenBank/DDBJ databases">
        <title>Otitis media/interna in a cat caused by the recently described species Corynebacterium provencense.</title>
        <authorList>
            <person name="Kittl S."/>
            <person name="Brodard I."/>
            <person name="Rychener L."/>
            <person name="Jores J."/>
            <person name="Roosje P."/>
            <person name="Gobeli Brawand S."/>
        </authorList>
    </citation>
    <scope>NUCLEOTIDE SEQUENCE [LARGE SCALE GENOMIC DNA]</scope>
    <source>
        <strain evidence="5">17KM38</strain>
    </source>
</reference>
<proteinExistence type="predicted"/>
<keyword evidence="3" id="KW-0732">Signal</keyword>
<keyword evidence="5" id="KW-1185">Reference proteome</keyword>
<dbReference type="AlphaFoldDB" id="A0A2Z3YT51"/>
<accession>A0A2Z3YT51</accession>
<feature type="compositionally biased region" description="Gly residues" evidence="1">
    <location>
        <begin position="476"/>
        <end position="488"/>
    </location>
</feature>
<feature type="compositionally biased region" description="Low complexity" evidence="1">
    <location>
        <begin position="170"/>
        <end position="180"/>
    </location>
</feature>
<protein>
    <recommendedName>
        <fullName evidence="6">Secreted protein</fullName>
    </recommendedName>
</protein>
<evidence type="ECO:0000313" key="4">
    <source>
        <dbReference type="EMBL" id="AWT27489.1"/>
    </source>
</evidence>
<feature type="region of interest" description="Disordered" evidence="1">
    <location>
        <begin position="874"/>
        <end position="918"/>
    </location>
</feature>
<dbReference type="STRING" id="1737425.GCA_900049755_01767"/>
<feature type="region of interest" description="Disordered" evidence="1">
    <location>
        <begin position="165"/>
        <end position="194"/>
    </location>
</feature>
<feature type="chain" id="PRO_5039609145" description="Secreted protein" evidence="3">
    <location>
        <begin position="36"/>
        <end position="918"/>
    </location>
</feature>
<sequence length="918" mass="93257">MRVSRISAAVRARVRTAVRSRVASFTLAAALGVTAGLTGVSGAAAQDDGSTGAGGTGTTTTDDLLWANPEARSADPDNGVTAKVTGQSTTTATTADVLQVTVEITNSSDQDLSALELRAQRADPVDTPAGVATSLLANQGEYPWVGTFVPVEGTVEAGSTRTVEVSVPVGGSDDGTSAGETSGGDAGDAEGGGVTLPGLGITGAGVHPLLFNFNGDYGESGTAYLAAARTTLTVTGDSDSTDGTPDTSDGTRAGLTVLWPLSSSSVAVAGQVGDAPDPAELYLPDETLAGELSEGGRLRGLLDVWRDAVNGPDGSSVRTATCLAVDPDLLETVERMAGGYKVGSAVPSPVEEPTRLRDSWNRRDAAGDAVDGTGADAAATWLGDLRDAVTDSCVVPLPFANADVNAVAAGGDPWLAEGLTDRGTSTVEEILGVTPATGVQIPGSGYLDADALPLVQSTSTGPVTAVVADSTVTDTGSGGSDGTGGEPGTGDSARRDPDPAEGSAVDTLDTGSGTVRALQFPADLGAALAATGERPETVAYTPASSRRHLSGDGAASRMSAAVSVLDLEIAAVSSGTARSRNILAVPPAAWSVDATDAATFLSAVTRHLTDGSARAVSFGSALSAPAGTATLSATQAGNQAGNQTGNQAAQATTLDGDPAAVNDGEARNVAQIAGHIRNITMMMDDVPNIALTRRVFTRPMFDDLLRSVSDTGRRSEKDSARVRIGASDRTGRVTGLAYALRNAVTLLPPGNVFTRTSDSSPLIVVARNGLPLPVSVRVNYTAAPEVTLNTPGVQRIPARGSVTLQMTSSIPDTGAPSDLTMYLSTPDNVRISEDVEIRVASAPGLGWRTAAAVLVALVLVFFVGRGLRRRRNARTAAAHSLSDPAPGDPRSRSRRSSRRTPRRSSPSTAHVHDDGARD</sequence>
<evidence type="ECO:0000313" key="5">
    <source>
        <dbReference type="Proteomes" id="UP000247696"/>
    </source>
</evidence>
<organism evidence="4 5">
    <name type="scientific">Corynebacterium provencense</name>
    <dbReference type="NCBI Taxonomy" id="1737425"/>
    <lineage>
        <taxon>Bacteria</taxon>
        <taxon>Bacillati</taxon>
        <taxon>Actinomycetota</taxon>
        <taxon>Actinomycetes</taxon>
        <taxon>Mycobacteriales</taxon>
        <taxon>Corynebacteriaceae</taxon>
        <taxon>Corynebacterium</taxon>
    </lineage>
</organism>
<dbReference type="EMBL" id="CP024988">
    <property type="protein sequence ID" value="AWT27489.1"/>
    <property type="molecule type" value="Genomic_DNA"/>
</dbReference>
<feature type="compositionally biased region" description="Gly residues" evidence="1">
    <location>
        <begin position="181"/>
        <end position="194"/>
    </location>
</feature>
<feature type="transmembrane region" description="Helical" evidence="2">
    <location>
        <begin position="845"/>
        <end position="864"/>
    </location>
</feature>
<feature type="signal peptide" evidence="3">
    <location>
        <begin position="1"/>
        <end position="35"/>
    </location>
</feature>
<keyword evidence="2" id="KW-0472">Membrane</keyword>
<evidence type="ECO:0000256" key="2">
    <source>
        <dbReference type="SAM" id="Phobius"/>
    </source>
</evidence>
<name>A0A2Z3YT51_9CORY</name>
<dbReference type="KEGG" id="cpre:Csp1_27460"/>
<keyword evidence="2" id="KW-0812">Transmembrane</keyword>
<evidence type="ECO:0008006" key="6">
    <source>
        <dbReference type="Google" id="ProtNLM"/>
    </source>
</evidence>
<gene>
    <name evidence="4" type="ORF">Csp1_27460</name>
</gene>
<feature type="region of interest" description="Disordered" evidence="1">
    <location>
        <begin position="44"/>
        <end position="63"/>
    </location>
</feature>
<keyword evidence="2" id="KW-1133">Transmembrane helix</keyword>
<feature type="compositionally biased region" description="Basic residues" evidence="1">
    <location>
        <begin position="892"/>
        <end position="902"/>
    </location>
</feature>